<organism evidence="2 3">
    <name type="scientific">Wohlfahrtiimonas larvae</name>
    <dbReference type="NCBI Taxonomy" id="1157986"/>
    <lineage>
        <taxon>Bacteria</taxon>
        <taxon>Pseudomonadati</taxon>
        <taxon>Pseudomonadota</taxon>
        <taxon>Gammaproteobacteria</taxon>
        <taxon>Cardiobacteriales</taxon>
        <taxon>Ignatzschineriaceae</taxon>
        <taxon>Wohlfahrtiimonas</taxon>
    </lineage>
</organism>
<dbReference type="InterPro" id="IPR038765">
    <property type="entry name" value="Papain-like_cys_pep_sf"/>
</dbReference>
<dbReference type="RefSeq" id="WP_077925915.1">
    <property type="nucleotide sequence ID" value="NZ_BAABKE010000001.1"/>
</dbReference>
<evidence type="ECO:0000313" key="3">
    <source>
        <dbReference type="Proteomes" id="UP001500631"/>
    </source>
</evidence>
<dbReference type="Gene3D" id="3.90.1720.10">
    <property type="entry name" value="endopeptidase domain like (from Nostoc punctiforme)"/>
    <property type="match status" value="1"/>
</dbReference>
<name>A0ABP9MCE6_9GAMM</name>
<evidence type="ECO:0000313" key="2">
    <source>
        <dbReference type="EMBL" id="GAA5094112.1"/>
    </source>
</evidence>
<proteinExistence type="predicted"/>
<evidence type="ECO:0008006" key="4">
    <source>
        <dbReference type="Google" id="ProtNLM"/>
    </source>
</evidence>
<evidence type="ECO:0000256" key="1">
    <source>
        <dbReference type="SAM" id="SignalP"/>
    </source>
</evidence>
<keyword evidence="1" id="KW-0732">Signal</keyword>
<comment type="caution">
    <text evidence="2">The sequence shown here is derived from an EMBL/GenBank/DDBJ whole genome shotgun (WGS) entry which is preliminary data.</text>
</comment>
<dbReference type="SUPFAM" id="SSF54001">
    <property type="entry name" value="Cysteine proteinases"/>
    <property type="match status" value="1"/>
</dbReference>
<dbReference type="Proteomes" id="UP001500631">
    <property type="component" value="Unassembled WGS sequence"/>
</dbReference>
<feature type="signal peptide" evidence="1">
    <location>
        <begin position="1"/>
        <end position="23"/>
    </location>
</feature>
<feature type="chain" id="PRO_5047516931" description="Permuted papain-like amidase YaeF/Yiix C92 family enzyme" evidence="1">
    <location>
        <begin position="24"/>
        <end position="188"/>
    </location>
</feature>
<sequence length="188" mass="21255">MNRFQLSVATIITTLFLCTFSNAKNSLAIGDLVLRSGPNMDSVAIQKLGNVQYSHIGIITQIEPEIIVVHSTTDDDPNSPNQVIATSFDIFTSPKFSRNILIIRPNFLTLDEKLNLANNVYSKLGAPYILKSREEKNLYCTTLIEQPLLQLRPNIQLEWHTIDFGPFKGSYLFPDTFMNIEGMEILNF</sequence>
<protein>
    <recommendedName>
        <fullName evidence="4">Permuted papain-like amidase YaeF/Yiix C92 family enzyme</fullName>
    </recommendedName>
</protein>
<keyword evidence="3" id="KW-1185">Reference proteome</keyword>
<gene>
    <name evidence="2" type="ORF">GCM10023338_01920</name>
</gene>
<dbReference type="EMBL" id="BAABKE010000001">
    <property type="protein sequence ID" value="GAA5094112.1"/>
    <property type="molecule type" value="Genomic_DNA"/>
</dbReference>
<accession>A0ABP9MCE6</accession>
<reference evidence="3" key="1">
    <citation type="journal article" date="2019" name="Int. J. Syst. Evol. Microbiol.">
        <title>The Global Catalogue of Microorganisms (GCM) 10K type strain sequencing project: providing services to taxonomists for standard genome sequencing and annotation.</title>
        <authorList>
            <consortium name="The Broad Institute Genomics Platform"/>
            <consortium name="The Broad Institute Genome Sequencing Center for Infectious Disease"/>
            <person name="Wu L."/>
            <person name="Ma J."/>
        </authorList>
    </citation>
    <scope>NUCLEOTIDE SEQUENCE [LARGE SCALE GENOMIC DNA]</scope>
    <source>
        <strain evidence="3">JCM 18424</strain>
    </source>
</reference>